<gene>
    <name evidence="3" type="ORF">BU26DRAFT_505726</name>
</gene>
<feature type="transmembrane region" description="Helical" evidence="1">
    <location>
        <begin position="253"/>
        <end position="273"/>
    </location>
</feature>
<dbReference type="InterPro" id="IPR046529">
    <property type="entry name" value="DUF6594"/>
</dbReference>
<dbReference type="Proteomes" id="UP000800094">
    <property type="component" value="Unassembled WGS sequence"/>
</dbReference>
<feature type="transmembrane region" description="Helical" evidence="1">
    <location>
        <begin position="192"/>
        <end position="215"/>
    </location>
</feature>
<name>A0A6A6IDI6_9PLEO</name>
<dbReference type="Pfam" id="PF20237">
    <property type="entry name" value="DUF6594"/>
    <property type="match status" value="1"/>
</dbReference>
<keyword evidence="1" id="KW-0812">Transmembrane</keyword>
<evidence type="ECO:0000313" key="3">
    <source>
        <dbReference type="EMBL" id="KAF2247952.1"/>
    </source>
</evidence>
<evidence type="ECO:0000313" key="4">
    <source>
        <dbReference type="Proteomes" id="UP000800094"/>
    </source>
</evidence>
<dbReference type="AlphaFoldDB" id="A0A6A6IDI6"/>
<sequence length="278" mass="30851">MTMPPPADIVNVEGNANGLAVDYWQSLVQYAEEEREEPPVGQFGRLQIMNLTHLLNEIARIKGAVEHNRTTSADQMECLRKRLRQYADAIRDFKFITDLEDLPYIYGLDRRISLHGAFPGLASPYPNTENHPYDTAYRTLRKKIVQPKDGVRELLRKVLPSRLSWTEAERRARRSDYSAGMTPEVYSKFLDALARFIIGTTGGCALIIPMVVMVLDASLTKSLVTASVALVLFALVLGLVFETSNKDTITATATYAAVLVVFVGTSGSATNNVQSIPQ</sequence>
<dbReference type="RefSeq" id="XP_033682956.1">
    <property type="nucleotide sequence ID" value="XM_033826866.1"/>
</dbReference>
<evidence type="ECO:0000256" key="1">
    <source>
        <dbReference type="SAM" id="Phobius"/>
    </source>
</evidence>
<keyword evidence="1" id="KW-0472">Membrane</keyword>
<reference evidence="3" key="1">
    <citation type="journal article" date="2020" name="Stud. Mycol.">
        <title>101 Dothideomycetes genomes: a test case for predicting lifestyles and emergence of pathogens.</title>
        <authorList>
            <person name="Haridas S."/>
            <person name="Albert R."/>
            <person name="Binder M."/>
            <person name="Bloem J."/>
            <person name="Labutti K."/>
            <person name="Salamov A."/>
            <person name="Andreopoulos B."/>
            <person name="Baker S."/>
            <person name="Barry K."/>
            <person name="Bills G."/>
            <person name="Bluhm B."/>
            <person name="Cannon C."/>
            <person name="Castanera R."/>
            <person name="Culley D."/>
            <person name="Daum C."/>
            <person name="Ezra D."/>
            <person name="Gonzalez J."/>
            <person name="Henrissat B."/>
            <person name="Kuo A."/>
            <person name="Liang C."/>
            <person name="Lipzen A."/>
            <person name="Lutzoni F."/>
            <person name="Magnuson J."/>
            <person name="Mondo S."/>
            <person name="Nolan M."/>
            <person name="Ohm R."/>
            <person name="Pangilinan J."/>
            <person name="Park H.-J."/>
            <person name="Ramirez L."/>
            <person name="Alfaro M."/>
            <person name="Sun H."/>
            <person name="Tritt A."/>
            <person name="Yoshinaga Y."/>
            <person name="Zwiers L.-H."/>
            <person name="Turgeon B."/>
            <person name="Goodwin S."/>
            <person name="Spatafora J."/>
            <person name="Crous P."/>
            <person name="Grigoriev I."/>
        </authorList>
    </citation>
    <scope>NUCLEOTIDE SEQUENCE</scope>
    <source>
        <strain evidence="3">CBS 122368</strain>
    </source>
</reference>
<evidence type="ECO:0000259" key="2">
    <source>
        <dbReference type="Pfam" id="PF20237"/>
    </source>
</evidence>
<organism evidence="3 4">
    <name type="scientific">Trematosphaeria pertusa</name>
    <dbReference type="NCBI Taxonomy" id="390896"/>
    <lineage>
        <taxon>Eukaryota</taxon>
        <taxon>Fungi</taxon>
        <taxon>Dikarya</taxon>
        <taxon>Ascomycota</taxon>
        <taxon>Pezizomycotina</taxon>
        <taxon>Dothideomycetes</taxon>
        <taxon>Pleosporomycetidae</taxon>
        <taxon>Pleosporales</taxon>
        <taxon>Massarineae</taxon>
        <taxon>Trematosphaeriaceae</taxon>
        <taxon>Trematosphaeria</taxon>
    </lineage>
</organism>
<feature type="transmembrane region" description="Helical" evidence="1">
    <location>
        <begin position="222"/>
        <end position="241"/>
    </location>
</feature>
<keyword evidence="4" id="KW-1185">Reference proteome</keyword>
<protein>
    <recommendedName>
        <fullName evidence="2">DUF6594 domain-containing protein</fullName>
    </recommendedName>
</protein>
<accession>A0A6A6IDI6</accession>
<keyword evidence="1" id="KW-1133">Transmembrane helix</keyword>
<feature type="domain" description="DUF6594" evidence="2">
    <location>
        <begin position="41"/>
        <end position="260"/>
    </location>
</feature>
<dbReference type="EMBL" id="ML987196">
    <property type="protein sequence ID" value="KAF2247952.1"/>
    <property type="molecule type" value="Genomic_DNA"/>
</dbReference>
<dbReference type="OrthoDB" id="3546297at2759"/>
<proteinExistence type="predicted"/>
<dbReference type="GeneID" id="54580196"/>